<dbReference type="SMART" id="SM00220">
    <property type="entry name" value="S_TKc"/>
    <property type="match status" value="1"/>
</dbReference>
<dbReference type="GO" id="GO:0004674">
    <property type="term" value="F:protein serine/threonine kinase activity"/>
    <property type="evidence" value="ECO:0007669"/>
    <property type="project" value="TreeGrafter"/>
</dbReference>
<dbReference type="InterPro" id="IPR011009">
    <property type="entry name" value="Kinase-like_dom_sf"/>
</dbReference>
<name>A0A4Y9YC24_9APHY</name>
<gene>
    <name evidence="4" type="ORF">EVJ58_g5354</name>
</gene>
<reference evidence="4 5" key="1">
    <citation type="submission" date="2019-01" db="EMBL/GenBank/DDBJ databases">
        <title>Genome sequencing of the rare red list fungi Fomitopsis rosea.</title>
        <authorList>
            <person name="Buettner E."/>
            <person name="Kellner H."/>
        </authorList>
    </citation>
    <scope>NUCLEOTIDE SEQUENCE [LARGE SCALE GENOMIC DNA]</scope>
    <source>
        <strain evidence="4 5">DSM 105464</strain>
    </source>
</reference>
<dbReference type="EMBL" id="SEKV01000271">
    <property type="protein sequence ID" value="TFY60106.1"/>
    <property type="molecule type" value="Genomic_DNA"/>
</dbReference>
<sequence>MASQPSNTEIGTPAAETRGGLLEHEYFWRDRQPWLRERGYSLRPRYAPDWKPSWLGTGKNCQECEDSQSTLVDTILDATRPDGTLVTLKAIDTVAHPLEVEIGQFLSSEPLLQDPRNHCVRILEVLQDPFDSKKSIMVMPFLKMFDAPGFLTTGESVAFLKQAIEGLHFMHDHHVAHRDISNMNVMMDATPMYTKKLWHPLVPSFTRDFSGLSSHCSRTERAPRYFYIDFGLSRKYNPADGPPQELPVFGGDRTIPEFQDDSYDVPADPFRTDIYYLGNLMRTTFLKEYRGLEIMEQLVADMVQSDPQKRPTIAEVETRFIELSRKLS</sequence>
<dbReference type="GO" id="GO:0005524">
    <property type="term" value="F:ATP binding"/>
    <property type="evidence" value="ECO:0007669"/>
    <property type="project" value="UniProtKB-KW"/>
</dbReference>
<comment type="caution">
    <text evidence="4">The sequence shown here is derived from an EMBL/GenBank/DDBJ whole genome shotgun (WGS) entry which is preliminary data.</text>
</comment>
<dbReference type="Gene3D" id="1.10.510.10">
    <property type="entry name" value="Transferase(Phosphotransferase) domain 1"/>
    <property type="match status" value="1"/>
</dbReference>
<keyword evidence="2" id="KW-0067">ATP-binding</keyword>
<dbReference type="SUPFAM" id="SSF56112">
    <property type="entry name" value="Protein kinase-like (PK-like)"/>
    <property type="match status" value="1"/>
</dbReference>
<dbReference type="GO" id="GO:0035556">
    <property type="term" value="P:intracellular signal transduction"/>
    <property type="evidence" value="ECO:0007669"/>
    <property type="project" value="TreeGrafter"/>
</dbReference>
<keyword evidence="1" id="KW-0547">Nucleotide-binding</keyword>
<protein>
    <recommendedName>
        <fullName evidence="3">Protein kinase domain-containing protein</fullName>
    </recommendedName>
</protein>
<dbReference type="AlphaFoldDB" id="A0A4Y9YC24"/>
<dbReference type="Proteomes" id="UP000298390">
    <property type="component" value="Unassembled WGS sequence"/>
</dbReference>
<evidence type="ECO:0000256" key="1">
    <source>
        <dbReference type="ARBA" id="ARBA00022741"/>
    </source>
</evidence>
<evidence type="ECO:0000256" key="2">
    <source>
        <dbReference type="ARBA" id="ARBA00022840"/>
    </source>
</evidence>
<dbReference type="PANTHER" id="PTHR24346:SF75">
    <property type="entry name" value="AURORA KINASE"/>
    <property type="match status" value="1"/>
</dbReference>
<organism evidence="4 5">
    <name type="scientific">Rhodofomes roseus</name>
    <dbReference type="NCBI Taxonomy" id="34475"/>
    <lineage>
        <taxon>Eukaryota</taxon>
        <taxon>Fungi</taxon>
        <taxon>Dikarya</taxon>
        <taxon>Basidiomycota</taxon>
        <taxon>Agaricomycotina</taxon>
        <taxon>Agaricomycetes</taxon>
        <taxon>Polyporales</taxon>
        <taxon>Rhodofomes</taxon>
    </lineage>
</organism>
<accession>A0A4Y9YC24</accession>
<dbReference type="PANTHER" id="PTHR24346">
    <property type="entry name" value="MAP/MICROTUBULE AFFINITY-REGULATING KINASE"/>
    <property type="match status" value="1"/>
</dbReference>
<proteinExistence type="predicted"/>
<dbReference type="InterPro" id="IPR000719">
    <property type="entry name" value="Prot_kinase_dom"/>
</dbReference>
<feature type="domain" description="Protein kinase" evidence="3">
    <location>
        <begin position="49"/>
        <end position="328"/>
    </location>
</feature>
<evidence type="ECO:0000313" key="5">
    <source>
        <dbReference type="Proteomes" id="UP000298390"/>
    </source>
</evidence>
<evidence type="ECO:0000259" key="3">
    <source>
        <dbReference type="PROSITE" id="PS50011"/>
    </source>
</evidence>
<dbReference type="GO" id="GO:0005737">
    <property type="term" value="C:cytoplasm"/>
    <property type="evidence" value="ECO:0007669"/>
    <property type="project" value="TreeGrafter"/>
</dbReference>
<dbReference type="PROSITE" id="PS50011">
    <property type="entry name" value="PROTEIN_KINASE_DOM"/>
    <property type="match status" value="1"/>
</dbReference>
<evidence type="ECO:0000313" key="4">
    <source>
        <dbReference type="EMBL" id="TFY60106.1"/>
    </source>
</evidence>